<comment type="catalytic activity">
    <reaction evidence="15">
        <text>pentadecanoyl-CoA + 1-(9Z-octadecenoyl)-sn-glycero-3-phosphate = 1-(9Z)-octadecenoyl-2-pentadecanoyl-sn-glycero-3-phosphate + CoA</text>
        <dbReference type="Rhea" id="RHEA:37175"/>
        <dbReference type="ChEBI" id="CHEBI:57287"/>
        <dbReference type="ChEBI" id="CHEBI:74309"/>
        <dbReference type="ChEBI" id="CHEBI:74544"/>
        <dbReference type="ChEBI" id="CHEBI:74578"/>
    </reaction>
    <physiologicalReaction direction="left-to-right" evidence="15">
        <dbReference type="Rhea" id="RHEA:37176"/>
    </physiologicalReaction>
</comment>
<dbReference type="GO" id="GO:0003841">
    <property type="term" value="F:1-acylglycerol-3-phosphate O-acyltransferase activity"/>
    <property type="evidence" value="ECO:0007669"/>
    <property type="project" value="UniProtKB-UniRule"/>
</dbReference>
<comment type="catalytic activity">
    <reaction evidence="10">
        <text>1-hexadecanoyl-sn-glycero-3-phosphate + (9Z)-octadecenoyl-CoA = 1-hexadecanoyl-2-(9Z-octadecenoyl)-sn-glycero-3-phosphate + CoA</text>
        <dbReference type="Rhea" id="RHEA:33187"/>
        <dbReference type="ChEBI" id="CHEBI:57287"/>
        <dbReference type="ChEBI" id="CHEBI:57387"/>
        <dbReference type="ChEBI" id="CHEBI:57518"/>
        <dbReference type="ChEBI" id="CHEBI:64839"/>
    </reaction>
    <physiologicalReaction direction="left-to-right" evidence="10">
        <dbReference type="Rhea" id="RHEA:33188"/>
    </physiologicalReaction>
</comment>
<comment type="similarity">
    <text evidence="7 19">Belongs to the 1-acyl-sn-glycerol-3-phosphate acyltransferase family.</text>
</comment>
<dbReference type="GO" id="GO:0005783">
    <property type="term" value="C:endoplasmic reticulum"/>
    <property type="evidence" value="ECO:0007669"/>
    <property type="project" value="TreeGrafter"/>
</dbReference>
<feature type="region of interest" description="Disordered" evidence="20">
    <location>
        <begin position="246"/>
        <end position="278"/>
    </location>
</feature>
<organism evidence="22 23">
    <name type="scientific">Thamnophis sirtalis</name>
    <dbReference type="NCBI Taxonomy" id="35019"/>
    <lineage>
        <taxon>Eukaryota</taxon>
        <taxon>Metazoa</taxon>
        <taxon>Chordata</taxon>
        <taxon>Craniata</taxon>
        <taxon>Vertebrata</taxon>
        <taxon>Euteleostomi</taxon>
        <taxon>Lepidosauria</taxon>
        <taxon>Squamata</taxon>
        <taxon>Bifurcata</taxon>
        <taxon>Unidentata</taxon>
        <taxon>Episquamata</taxon>
        <taxon>Toxicofera</taxon>
        <taxon>Serpentes</taxon>
        <taxon>Colubroidea</taxon>
        <taxon>Colubridae</taxon>
        <taxon>Natricinae</taxon>
        <taxon>Thamnophis</taxon>
    </lineage>
</organism>
<evidence type="ECO:0000256" key="7">
    <source>
        <dbReference type="ARBA" id="ARBA00008655"/>
    </source>
</evidence>
<comment type="catalytic activity">
    <reaction evidence="12">
        <text>1-(6Z,9Z,12Z-octadecatrienoyl)-sn-glycero-3-phosphate + (9Z)-octadecenoyl-CoA = (6Z,9Z,12Z)-octadecatrienoyl-2-(9Z)-octadecenoyl-sn-glycero-3-phosphate + CoA</text>
        <dbReference type="Rhea" id="RHEA:37179"/>
        <dbReference type="ChEBI" id="CHEBI:57287"/>
        <dbReference type="ChEBI" id="CHEBI:57387"/>
        <dbReference type="ChEBI" id="CHEBI:74581"/>
        <dbReference type="ChEBI" id="CHEBI:74582"/>
    </reaction>
    <physiologicalReaction direction="left-to-right" evidence="12">
        <dbReference type="Rhea" id="RHEA:37180"/>
    </physiologicalReaction>
</comment>
<evidence type="ECO:0000256" key="19">
    <source>
        <dbReference type="RuleBase" id="RU361267"/>
    </source>
</evidence>
<dbReference type="AlphaFoldDB" id="A0A6I9YJX6"/>
<keyword evidence="19" id="KW-1208">Phospholipid metabolism</keyword>
<name>A0A6I9YJX6_9SAUR</name>
<dbReference type="SUPFAM" id="SSF69593">
    <property type="entry name" value="Glycerol-3-phosphate (1)-acyltransferase"/>
    <property type="match status" value="1"/>
</dbReference>
<evidence type="ECO:0000256" key="20">
    <source>
        <dbReference type="SAM" id="MobiDB-lite"/>
    </source>
</evidence>
<evidence type="ECO:0000313" key="23">
    <source>
        <dbReference type="RefSeq" id="XP_013924547.1"/>
    </source>
</evidence>
<keyword evidence="22" id="KW-1185">Reference proteome</keyword>
<comment type="catalytic activity">
    <reaction evidence="11">
        <text>1-tetradecanoyl-sn-glycerol 3-phosphate + (9Z)-octadecenoyl-CoA = 1-tetradecanoyl-2-(9Z)-octadecenoyl-sn-glycero-3-phosphate + CoA</text>
        <dbReference type="Rhea" id="RHEA:37187"/>
        <dbReference type="ChEBI" id="CHEBI:57287"/>
        <dbReference type="ChEBI" id="CHEBI:57387"/>
        <dbReference type="ChEBI" id="CHEBI:72683"/>
        <dbReference type="ChEBI" id="CHEBI:74586"/>
    </reaction>
    <physiologicalReaction direction="left-to-right" evidence="11">
        <dbReference type="Rhea" id="RHEA:37188"/>
    </physiologicalReaction>
</comment>
<comment type="pathway">
    <text evidence="6">Phospholipid metabolism; CDP-diacylglycerol biosynthesis; CDP-diacylglycerol from sn-glycerol 3-phosphate: step 2/3.</text>
</comment>
<evidence type="ECO:0000256" key="14">
    <source>
        <dbReference type="ARBA" id="ARBA00048956"/>
    </source>
</evidence>
<comment type="catalytic activity">
    <reaction evidence="2">
        <text>a 1-acyl-sn-glycero-3-phosphate + an acyl-CoA = a 1,2-diacyl-sn-glycero-3-phosphate + CoA</text>
        <dbReference type="Rhea" id="RHEA:19709"/>
        <dbReference type="ChEBI" id="CHEBI:57287"/>
        <dbReference type="ChEBI" id="CHEBI:57970"/>
        <dbReference type="ChEBI" id="CHEBI:58342"/>
        <dbReference type="ChEBI" id="CHEBI:58608"/>
        <dbReference type="EC" id="2.3.1.51"/>
    </reaction>
    <physiologicalReaction direction="left-to-right" evidence="2">
        <dbReference type="Rhea" id="RHEA:19710"/>
    </physiologicalReaction>
</comment>
<evidence type="ECO:0000256" key="13">
    <source>
        <dbReference type="ARBA" id="ARBA00048293"/>
    </source>
</evidence>
<comment type="catalytic activity">
    <reaction evidence="4">
        <text>1-(9Z-octadecenoyl)-sn-glycero-3-phosphate + tetradecanoyl-CoA = 1-(9Z)-octadecenoyl-2-tetradecanoyl-sn-glycero-3-phosphate + CoA</text>
        <dbReference type="Rhea" id="RHEA:37171"/>
        <dbReference type="ChEBI" id="CHEBI:57287"/>
        <dbReference type="ChEBI" id="CHEBI:57385"/>
        <dbReference type="ChEBI" id="CHEBI:74544"/>
        <dbReference type="ChEBI" id="CHEBI:74579"/>
    </reaction>
    <physiologicalReaction direction="left-to-right" evidence="4">
        <dbReference type="Rhea" id="RHEA:37172"/>
    </physiologicalReaction>
</comment>
<comment type="catalytic activity">
    <reaction evidence="14">
        <text>heptadecanoyl-CoA + 1-(9Z-octadecenoyl)-sn-glycero-3-phosphate = 1-(9Z)-octadecenoyl-2-heptadecanoyl-sn-glycero-3-phosphate + CoA</text>
        <dbReference type="Rhea" id="RHEA:37155"/>
        <dbReference type="ChEBI" id="CHEBI:57287"/>
        <dbReference type="ChEBI" id="CHEBI:74307"/>
        <dbReference type="ChEBI" id="CHEBI:74544"/>
        <dbReference type="ChEBI" id="CHEBI:74558"/>
    </reaction>
    <physiologicalReaction direction="left-to-right" evidence="14">
        <dbReference type="Rhea" id="RHEA:37156"/>
    </physiologicalReaction>
</comment>
<evidence type="ECO:0000256" key="17">
    <source>
        <dbReference type="ARBA" id="ARBA00049491"/>
    </source>
</evidence>
<comment type="catalytic activity">
    <reaction evidence="17">
        <text>1-eicosanoyl-sn-glycero-3-phosphate + (9Z)-octadecenoyl-CoA = 1-eicosanoyl-2-(9Z)-octadecenoyl-sn-glycero-3-phosphate + CoA</text>
        <dbReference type="Rhea" id="RHEA:37183"/>
        <dbReference type="ChEBI" id="CHEBI:57287"/>
        <dbReference type="ChEBI" id="CHEBI:57387"/>
        <dbReference type="ChEBI" id="CHEBI:74583"/>
        <dbReference type="ChEBI" id="CHEBI:74584"/>
    </reaction>
    <physiologicalReaction direction="left-to-right" evidence="17">
        <dbReference type="Rhea" id="RHEA:37184"/>
    </physiologicalReaction>
</comment>
<evidence type="ECO:0000256" key="12">
    <source>
        <dbReference type="ARBA" id="ARBA00048105"/>
    </source>
</evidence>
<comment type="catalytic activity">
    <reaction evidence="1">
        <text>(11Z)-octadecenoyl-CoA + 1-(9Z-octadecenoyl)-sn-glycero-3-phosphate = 1-(9Z)-octadecenoyl-2-(11Z)-octadecenoyl-sn-glycero-3-phosphate + CoA</text>
        <dbReference type="Rhea" id="RHEA:37603"/>
        <dbReference type="ChEBI" id="CHEBI:57287"/>
        <dbReference type="ChEBI" id="CHEBI:74544"/>
        <dbReference type="ChEBI" id="CHEBI:75121"/>
        <dbReference type="ChEBI" id="CHEBI:75122"/>
    </reaction>
    <physiologicalReaction direction="left-to-right" evidence="1">
        <dbReference type="Rhea" id="RHEA:37604"/>
    </physiologicalReaction>
</comment>
<evidence type="ECO:0000256" key="8">
    <source>
        <dbReference type="ARBA" id="ARBA00022679"/>
    </source>
</evidence>
<comment type="domain">
    <text evidence="19">The HXXXXD motif is essential for acyltransferase activity and may constitute the binding site for the phosphate moiety of the glycerol-3-phosphate.</text>
</comment>
<reference evidence="23" key="1">
    <citation type="submission" date="2025-08" db="UniProtKB">
        <authorList>
            <consortium name="RefSeq"/>
        </authorList>
    </citation>
    <scope>IDENTIFICATION</scope>
    <source>
        <tissue evidence="23">Skeletal muscle</tissue>
    </source>
</reference>
<feature type="non-terminal residue" evidence="23">
    <location>
        <position position="1"/>
    </location>
</feature>
<feature type="compositionally biased region" description="Polar residues" evidence="20">
    <location>
        <begin position="249"/>
        <end position="278"/>
    </location>
</feature>
<dbReference type="PANTHER" id="PTHR10434">
    <property type="entry name" value="1-ACYL-SN-GLYCEROL-3-PHOSPHATE ACYLTRANSFERASE"/>
    <property type="match status" value="1"/>
</dbReference>
<dbReference type="Proteomes" id="UP000504617">
    <property type="component" value="Unplaced"/>
</dbReference>
<keyword evidence="19" id="KW-0443">Lipid metabolism</keyword>
<dbReference type="GO" id="GO:0006654">
    <property type="term" value="P:phosphatidic acid biosynthetic process"/>
    <property type="evidence" value="ECO:0007669"/>
    <property type="project" value="TreeGrafter"/>
</dbReference>
<evidence type="ECO:0000256" key="10">
    <source>
        <dbReference type="ARBA" id="ARBA00047525"/>
    </source>
</evidence>
<evidence type="ECO:0000256" key="3">
    <source>
        <dbReference type="ARBA" id="ARBA00000816"/>
    </source>
</evidence>
<dbReference type="KEGG" id="tsr:106551064"/>
<keyword evidence="8 19" id="KW-0808">Transferase</keyword>
<dbReference type="OrthoDB" id="202234at2759"/>
<dbReference type="SMART" id="SM00563">
    <property type="entry name" value="PlsC"/>
    <property type="match status" value="1"/>
</dbReference>
<evidence type="ECO:0000256" key="4">
    <source>
        <dbReference type="ARBA" id="ARBA00001783"/>
    </source>
</evidence>
<evidence type="ECO:0000256" key="9">
    <source>
        <dbReference type="ARBA" id="ARBA00023315"/>
    </source>
</evidence>
<comment type="catalytic activity">
    <reaction evidence="18">
        <text>1-(9Z-octadecenoyl)-sn-glycero-3-phosphate + (9Z)-octadecenoyl-CoA = 1,2-di-(9Z-octadecenoyl)-sn-glycero-3-phosphate + CoA</text>
        <dbReference type="Rhea" id="RHEA:37131"/>
        <dbReference type="ChEBI" id="CHEBI:57287"/>
        <dbReference type="ChEBI" id="CHEBI:57387"/>
        <dbReference type="ChEBI" id="CHEBI:74544"/>
        <dbReference type="ChEBI" id="CHEBI:74546"/>
    </reaction>
    <physiologicalReaction direction="left-to-right" evidence="18">
        <dbReference type="Rhea" id="RHEA:37132"/>
    </physiologicalReaction>
</comment>
<keyword evidence="19" id="KW-0444">Lipid biosynthesis</keyword>
<gene>
    <name evidence="23" type="primary">LOC106551064</name>
</gene>
<evidence type="ECO:0000256" key="6">
    <source>
        <dbReference type="ARBA" id="ARBA00004728"/>
    </source>
</evidence>
<dbReference type="EC" id="2.3.1.51" evidence="19"/>
<comment type="function">
    <text evidence="5">Converts 1-acyl-sn-glycerol-3-phosphate (lysophosphatidic acid or LPA) into 1,2-diacyl-sn-glycerol-3-phosphate (phosphatidic acid or PA) by incorporating an acyl moiety at the sn-2 position of the glycerol backbone.</text>
</comment>
<evidence type="ECO:0000313" key="22">
    <source>
        <dbReference type="Proteomes" id="UP000504617"/>
    </source>
</evidence>
<feature type="domain" description="Phospholipid/glycerol acyltransferase" evidence="21">
    <location>
        <begin position="31"/>
        <end position="146"/>
    </location>
</feature>
<protein>
    <recommendedName>
        <fullName evidence="19">1-acyl-sn-glycerol-3-phosphate acyltransferase</fullName>
        <ecNumber evidence="19">2.3.1.51</ecNumber>
    </recommendedName>
</protein>
<dbReference type="InterPro" id="IPR002123">
    <property type="entry name" value="Plipid/glycerol_acylTrfase"/>
</dbReference>
<accession>A0A6I9YJX6</accession>
<evidence type="ECO:0000256" key="16">
    <source>
        <dbReference type="ARBA" id="ARBA00049345"/>
    </source>
</evidence>
<dbReference type="CDD" id="cd07989">
    <property type="entry name" value="LPLAT_AGPAT-like"/>
    <property type="match status" value="1"/>
</dbReference>
<proteinExistence type="inferred from homology"/>
<dbReference type="PANTHER" id="PTHR10434:SF65">
    <property type="entry name" value="1-ACYL-SN-GLYCEROL-3-PHOSPHATE ACYLTRANSFERASE ALPHA"/>
    <property type="match status" value="1"/>
</dbReference>
<comment type="catalytic activity">
    <reaction evidence="16">
        <text>1-(9Z-octadecenoyl)-sn-glycero-3-phosphate + (9Z,12Z)-octadecadienoyl-CoA = 1-(9Z)-octadecenoyl-2-(9Z,12Z)-octadecadienoyl-sn-glycero-3-phosphate + CoA</text>
        <dbReference type="Rhea" id="RHEA:37159"/>
        <dbReference type="ChEBI" id="CHEBI:57287"/>
        <dbReference type="ChEBI" id="CHEBI:57383"/>
        <dbReference type="ChEBI" id="CHEBI:74544"/>
        <dbReference type="ChEBI" id="CHEBI:74563"/>
    </reaction>
    <physiologicalReaction direction="left-to-right" evidence="16">
        <dbReference type="Rhea" id="RHEA:37160"/>
    </physiologicalReaction>
</comment>
<dbReference type="Pfam" id="PF01553">
    <property type="entry name" value="Acyltransferase"/>
    <property type="match status" value="1"/>
</dbReference>
<dbReference type="InterPro" id="IPR004552">
    <property type="entry name" value="AGP_acyltrans"/>
</dbReference>
<evidence type="ECO:0000256" key="15">
    <source>
        <dbReference type="ARBA" id="ARBA00048973"/>
    </source>
</evidence>
<dbReference type="NCBIfam" id="TIGR00530">
    <property type="entry name" value="AGP_acyltrn"/>
    <property type="match status" value="1"/>
</dbReference>
<dbReference type="GO" id="GO:0016020">
    <property type="term" value="C:membrane"/>
    <property type="evidence" value="ECO:0007669"/>
    <property type="project" value="InterPro"/>
</dbReference>
<evidence type="ECO:0000259" key="21">
    <source>
        <dbReference type="SMART" id="SM00563"/>
    </source>
</evidence>
<evidence type="ECO:0000256" key="2">
    <source>
        <dbReference type="ARBA" id="ARBA00000300"/>
    </source>
</evidence>
<keyword evidence="9 19" id="KW-0012">Acyltransferase</keyword>
<dbReference type="GeneID" id="106551064"/>
<comment type="catalytic activity">
    <reaction evidence="3">
        <text>1-(9Z-octadecenoyl)-sn-glycero-3-phosphate + hexadecanoyl-CoA = 1-(9Z)-octadecenoyl-2-hexadecanoyl-sn-glycero-3-phosphate + CoA</text>
        <dbReference type="Rhea" id="RHEA:37143"/>
        <dbReference type="ChEBI" id="CHEBI:57287"/>
        <dbReference type="ChEBI" id="CHEBI:57379"/>
        <dbReference type="ChEBI" id="CHEBI:74544"/>
        <dbReference type="ChEBI" id="CHEBI:74551"/>
    </reaction>
    <physiologicalReaction direction="left-to-right" evidence="3">
        <dbReference type="Rhea" id="RHEA:37144"/>
    </physiologicalReaction>
</comment>
<evidence type="ECO:0000256" key="11">
    <source>
        <dbReference type="ARBA" id="ARBA00047814"/>
    </source>
</evidence>
<keyword evidence="19" id="KW-0594">Phospholipid biosynthesis</keyword>
<evidence type="ECO:0000256" key="1">
    <source>
        <dbReference type="ARBA" id="ARBA00000091"/>
    </source>
</evidence>
<comment type="catalytic activity">
    <reaction evidence="13">
        <text>1-(9Z,12Z,15Z)-octadecatrienoyl-sn-glycero-3-phosphate + (9Z)-octadecenoyl-CoA = 1-(9Z,12Z,15Z)-octadecatrienoyl-2-(9Z)-octadecenoyl-sn-glycero-3-phosphate + CoA</text>
        <dbReference type="Rhea" id="RHEA:37139"/>
        <dbReference type="ChEBI" id="CHEBI:57287"/>
        <dbReference type="ChEBI" id="CHEBI:57387"/>
        <dbReference type="ChEBI" id="CHEBI:74549"/>
        <dbReference type="ChEBI" id="CHEBI:74550"/>
    </reaction>
    <physiologicalReaction direction="left-to-right" evidence="13">
        <dbReference type="Rhea" id="RHEA:37140"/>
    </physiologicalReaction>
</comment>
<evidence type="ECO:0000256" key="5">
    <source>
        <dbReference type="ARBA" id="ARBA00004086"/>
    </source>
</evidence>
<evidence type="ECO:0000256" key="18">
    <source>
        <dbReference type="ARBA" id="ARBA00049561"/>
    </source>
</evidence>
<sequence length="278" mass="32160">LLCSCIRPLKYIYNITLTVQGSENFNIKQSYVIVCNHQTNFDLLAMAEILPKRCVPLTKKELLYWGPVGFSGWLCSLVFIDRKKQHQAKDTLEKLSERMQHEKLRIWVYPEGTRNREDTMLPFKRGAFHLAIKAQVPIVPVVISSYRDFYSLEDKRFDPESILEKMLTVRGRIPCPFKSNITKYGLFDHIPAIQDVGYGSLQKAGLRLTMLIITARQSWQLNVVSDMELYLKVLSTIPRRYHTRLHSDLGNTDKPQVASTTLRKLTTDPQCQRPNDSK</sequence>
<dbReference type="RefSeq" id="XP_013924547.1">
    <property type="nucleotide sequence ID" value="XM_014069072.1"/>
</dbReference>